<dbReference type="Gene3D" id="3.20.20.140">
    <property type="entry name" value="Metal-dependent hydrolases"/>
    <property type="match status" value="1"/>
</dbReference>
<dbReference type="GO" id="GO:0005829">
    <property type="term" value="C:cytosol"/>
    <property type="evidence" value="ECO:0007669"/>
    <property type="project" value="TreeGrafter"/>
</dbReference>
<protein>
    <submittedName>
        <fullName evidence="4">Dihydroorotase</fullName>
    </submittedName>
</protein>
<sequence length="453" mass="49515">MNMGASLRIDGGTIVTPRGRVRAGIAVTDGIISTIGKESELPKSARTVDASGLHILPGVIDPHVHFRYLDTPLDESFGLMTRSAAAGGVTTVLPFIASLESIVAGLDIFKQIYEMAAYVDGSFHAIIFKQEQIREVGELIKQGISSFKFLLPYKGSEALPGVGDIDEGLIYLGMREIARHGAVAMVHCESPDLFFRLRDELLATEPRDAHWHDARPNACEAHGIATIAHLAKLTACPLYIVHVSIKEGGDLVRRARADGVRVWAETCPQYLSLTRFDTDKVWGKVNPPLRGKEDIEQLWREVGVGTIDTVGSDHCPLSPDEKQGLWHAKPGMPGIETMLPLMLSKGVNSGNISLERLVEVCCENPARIFGLYPRKGTIQVGADADLVLVDLGQEEKLDVKKMHDVYSYSAYDGWKVKGWPVMTVVRGEIVMHDGKITGQPGHGKFLQASLPSR</sequence>
<comment type="similarity">
    <text evidence="2">Belongs to the metallo-dependent hydrolases superfamily. Hydantoinase/dihydropyrimidinase family.</text>
</comment>
<evidence type="ECO:0000256" key="1">
    <source>
        <dbReference type="ARBA" id="ARBA00001947"/>
    </source>
</evidence>
<proteinExistence type="inferred from homology"/>
<dbReference type="PANTHER" id="PTHR11647">
    <property type="entry name" value="HYDRANTOINASE/DIHYDROPYRIMIDINASE FAMILY MEMBER"/>
    <property type="match status" value="1"/>
</dbReference>
<comment type="caution">
    <text evidence="4">The sequence shown here is derived from an EMBL/GenBank/DDBJ whole genome shotgun (WGS) entry which is preliminary data.</text>
</comment>
<evidence type="ECO:0000259" key="3">
    <source>
        <dbReference type="Pfam" id="PF01979"/>
    </source>
</evidence>
<dbReference type="SUPFAM" id="SSF51338">
    <property type="entry name" value="Composite domain of metallo-dependent hydrolases"/>
    <property type="match status" value="1"/>
</dbReference>
<dbReference type="InterPro" id="IPR011059">
    <property type="entry name" value="Metal-dep_hydrolase_composite"/>
</dbReference>
<reference evidence="4 5" key="1">
    <citation type="journal article" date="2017" name="ISME J.">
        <title>Energy and carbon metabolisms in a deep terrestrial subsurface fluid microbial community.</title>
        <authorList>
            <person name="Momper L."/>
            <person name="Jungbluth S.P."/>
            <person name="Lee M.D."/>
            <person name="Amend J.P."/>
        </authorList>
    </citation>
    <scope>NUCLEOTIDE SEQUENCE [LARGE SCALE GENOMIC DNA]</scope>
    <source>
        <strain evidence="4">SURF_17</strain>
    </source>
</reference>
<gene>
    <name evidence="4" type="ORF">C4532_07715</name>
</gene>
<dbReference type="Pfam" id="PF01979">
    <property type="entry name" value="Amidohydro_1"/>
    <property type="match status" value="1"/>
</dbReference>
<feature type="domain" description="Amidohydrolase-related" evidence="3">
    <location>
        <begin position="55"/>
        <end position="430"/>
    </location>
</feature>
<dbReference type="AlphaFoldDB" id="A0A419F133"/>
<evidence type="ECO:0000256" key="2">
    <source>
        <dbReference type="ARBA" id="ARBA00008829"/>
    </source>
</evidence>
<dbReference type="FunFam" id="3.20.20.140:FF:000174">
    <property type="entry name" value="Dihydropyrimidinase-related protein 2"/>
    <property type="match status" value="1"/>
</dbReference>
<dbReference type="SUPFAM" id="SSF51556">
    <property type="entry name" value="Metallo-dependent hydrolases"/>
    <property type="match status" value="1"/>
</dbReference>
<accession>A0A419F133</accession>
<dbReference type="GO" id="GO:0016812">
    <property type="term" value="F:hydrolase activity, acting on carbon-nitrogen (but not peptide) bonds, in cyclic amides"/>
    <property type="evidence" value="ECO:0007669"/>
    <property type="project" value="TreeGrafter"/>
</dbReference>
<dbReference type="Gene3D" id="2.30.40.10">
    <property type="entry name" value="Urease, subunit C, domain 1"/>
    <property type="match status" value="1"/>
</dbReference>
<organism evidence="4 5">
    <name type="scientific">Candidatus Abyssobacteria bacterium SURF_17</name>
    <dbReference type="NCBI Taxonomy" id="2093361"/>
    <lineage>
        <taxon>Bacteria</taxon>
        <taxon>Pseudomonadati</taxon>
        <taxon>Candidatus Hydrogenedentota</taxon>
        <taxon>Candidatus Abyssobacteria</taxon>
    </lineage>
</organism>
<dbReference type="PANTHER" id="PTHR11647:SF1">
    <property type="entry name" value="COLLAPSIN RESPONSE MEDIATOR PROTEIN"/>
    <property type="match status" value="1"/>
</dbReference>
<name>A0A419F133_9BACT</name>
<dbReference type="InterPro" id="IPR006680">
    <property type="entry name" value="Amidohydro-rel"/>
</dbReference>
<dbReference type="InterPro" id="IPR050378">
    <property type="entry name" value="Metallo-dep_Hydrolases_sf"/>
</dbReference>
<evidence type="ECO:0000313" key="5">
    <source>
        <dbReference type="Proteomes" id="UP000285961"/>
    </source>
</evidence>
<evidence type="ECO:0000313" key="4">
    <source>
        <dbReference type="EMBL" id="RJP71401.1"/>
    </source>
</evidence>
<dbReference type="InterPro" id="IPR032466">
    <property type="entry name" value="Metal_Hydrolase"/>
</dbReference>
<dbReference type="EMBL" id="QZKI01000060">
    <property type="protein sequence ID" value="RJP71401.1"/>
    <property type="molecule type" value="Genomic_DNA"/>
</dbReference>
<dbReference type="Proteomes" id="UP000285961">
    <property type="component" value="Unassembled WGS sequence"/>
</dbReference>
<comment type="cofactor">
    <cofactor evidence="1">
        <name>Zn(2+)</name>
        <dbReference type="ChEBI" id="CHEBI:29105"/>
    </cofactor>
</comment>